<dbReference type="InterPro" id="IPR036259">
    <property type="entry name" value="MFS_trans_sf"/>
</dbReference>
<dbReference type="GO" id="GO:0022857">
    <property type="term" value="F:transmembrane transporter activity"/>
    <property type="evidence" value="ECO:0007669"/>
    <property type="project" value="InterPro"/>
</dbReference>
<keyword evidence="2" id="KW-0812">Transmembrane</keyword>
<organism evidence="4 5">
    <name type="scientific">Diacronema lutheri</name>
    <name type="common">Unicellular marine alga</name>
    <name type="synonym">Monochrysis lutheri</name>
    <dbReference type="NCBI Taxonomy" id="2081491"/>
    <lineage>
        <taxon>Eukaryota</taxon>
        <taxon>Haptista</taxon>
        <taxon>Haptophyta</taxon>
        <taxon>Pavlovophyceae</taxon>
        <taxon>Pavlovales</taxon>
        <taxon>Pavlovaceae</taxon>
        <taxon>Diacronema</taxon>
    </lineage>
</organism>
<feature type="transmembrane region" description="Helical" evidence="2">
    <location>
        <begin position="251"/>
        <end position="270"/>
    </location>
</feature>
<feature type="transmembrane region" description="Helical" evidence="2">
    <location>
        <begin position="21"/>
        <end position="39"/>
    </location>
</feature>
<name>A0A8J5XWY9_DIALT</name>
<dbReference type="Pfam" id="PF07690">
    <property type="entry name" value="MFS_1"/>
    <property type="match status" value="1"/>
</dbReference>
<feature type="transmembrane region" description="Helical" evidence="2">
    <location>
        <begin position="89"/>
        <end position="108"/>
    </location>
</feature>
<dbReference type="EMBL" id="JAGTXO010000001">
    <property type="protein sequence ID" value="KAG8470202.1"/>
    <property type="molecule type" value="Genomic_DNA"/>
</dbReference>
<evidence type="ECO:0000313" key="4">
    <source>
        <dbReference type="EMBL" id="KAG8470202.1"/>
    </source>
</evidence>
<evidence type="ECO:0000256" key="2">
    <source>
        <dbReference type="SAM" id="Phobius"/>
    </source>
</evidence>
<evidence type="ECO:0000256" key="1">
    <source>
        <dbReference type="ARBA" id="ARBA00004141"/>
    </source>
</evidence>
<proteinExistence type="predicted"/>
<feature type="transmembrane region" description="Helical" evidence="2">
    <location>
        <begin position="114"/>
        <end position="134"/>
    </location>
</feature>
<dbReference type="PANTHER" id="PTHR23534:SF1">
    <property type="entry name" value="MAJOR FACILITATOR SUPERFAMILY PROTEIN"/>
    <property type="match status" value="1"/>
</dbReference>
<feature type="transmembrane region" description="Helical" evidence="2">
    <location>
        <begin position="339"/>
        <end position="364"/>
    </location>
</feature>
<dbReference type="PANTHER" id="PTHR23534">
    <property type="entry name" value="MFS PERMEASE"/>
    <property type="match status" value="1"/>
</dbReference>
<feature type="transmembrane region" description="Helical" evidence="2">
    <location>
        <begin position="146"/>
        <end position="165"/>
    </location>
</feature>
<feature type="transmembrane region" description="Helical" evidence="2">
    <location>
        <begin position="177"/>
        <end position="196"/>
    </location>
</feature>
<feature type="transmembrane region" description="Helical" evidence="2">
    <location>
        <begin position="376"/>
        <end position="398"/>
    </location>
</feature>
<feature type="transmembrane region" description="Helical" evidence="2">
    <location>
        <begin position="290"/>
        <end position="308"/>
    </location>
</feature>
<evidence type="ECO:0000313" key="5">
    <source>
        <dbReference type="Proteomes" id="UP000751190"/>
    </source>
</evidence>
<evidence type="ECO:0000259" key="3">
    <source>
        <dbReference type="PROSITE" id="PS50850"/>
    </source>
</evidence>
<feature type="domain" description="Major facilitator superfamily (MFS) profile" evidence="3">
    <location>
        <begin position="250"/>
        <end position="445"/>
    </location>
</feature>
<protein>
    <recommendedName>
        <fullName evidence="3">Major facilitator superfamily (MFS) profile domain-containing protein</fullName>
    </recommendedName>
</protein>
<comment type="caution">
    <text evidence="4">The sequence shown here is derived from an EMBL/GenBank/DDBJ whole genome shotgun (WGS) entry which is preliminary data.</text>
</comment>
<feature type="transmembrane region" description="Helical" evidence="2">
    <location>
        <begin position="59"/>
        <end position="77"/>
    </location>
</feature>
<dbReference type="OrthoDB" id="6612291at2759"/>
<dbReference type="OMA" id="QWHIVAM"/>
<dbReference type="AlphaFoldDB" id="A0A8J5XWY9"/>
<feature type="transmembrane region" description="Helical" evidence="2">
    <location>
        <begin position="315"/>
        <end position="333"/>
    </location>
</feature>
<dbReference type="InterPro" id="IPR020846">
    <property type="entry name" value="MFS_dom"/>
</dbReference>
<keyword evidence="5" id="KW-1185">Reference proteome</keyword>
<dbReference type="GO" id="GO:0016020">
    <property type="term" value="C:membrane"/>
    <property type="evidence" value="ECO:0007669"/>
    <property type="project" value="UniProtKB-SubCell"/>
</dbReference>
<dbReference type="Proteomes" id="UP000751190">
    <property type="component" value="Unassembled WGS sequence"/>
</dbReference>
<dbReference type="Gene3D" id="1.20.1250.20">
    <property type="entry name" value="MFS general substrate transporter like domains"/>
    <property type="match status" value="1"/>
</dbReference>
<accession>A0A8J5XWY9</accession>
<sequence length="445" mass="45953">MRDDGAGSFTRGCTTRIALNASLFGVSFCLGITTLFMHVNTTSALVRQIGLDRLATLPLGVFSSTATLAAFPVNALIRRWGAKRMAPIASLFGVGGAMCCFGGALLQAHPSSTFALLIIGSSLQGVLFLYTLNLRFAAAAICPPAVRARTMSLVVGGASVAGVLARELSIVGRDWLAVPFSGSYVCLAFLCAAFLLPASVADFTPFTPPPPATSALDVEGKAAERAALEAQPTPARPARTPICILVRSPHFLVAALSTAVTYTAMASLMAATPVQMSAVGFALHEGATVIQYHVAAMYVPCVLTGDLIQLVGAQPVVLCGYGVLMLGTVAYMWGASFSAFVTAMVLVGIGWNLAFLGASALLAAHFSPEDMPTVQLASDATATALLSVGVATATVILEDASWEALLYVHLALAAFGACVIATYALVARTGARRTLGSRRRGVSGS</sequence>
<dbReference type="PROSITE" id="PS50850">
    <property type="entry name" value="MFS"/>
    <property type="match status" value="1"/>
</dbReference>
<gene>
    <name evidence="4" type="ORF">KFE25_008623</name>
</gene>
<dbReference type="SUPFAM" id="SSF103473">
    <property type="entry name" value="MFS general substrate transporter"/>
    <property type="match status" value="1"/>
</dbReference>
<keyword evidence="2" id="KW-0472">Membrane</keyword>
<keyword evidence="2" id="KW-1133">Transmembrane helix</keyword>
<feature type="transmembrane region" description="Helical" evidence="2">
    <location>
        <begin position="404"/>
        <end position="426"/>
    </location>
</feature>
<comment type="subcellular location">
    <subcellularLocation>
        <location evidence="1">Membrane</location>
        <topology evidence="1">Multi-pass membrane protein</topology>
    </subcellularLocation>
</comment>
<dbReference type="InterPro" id="IPR011701">
    <property type="entry name" value="MFS"/>
</dbReference>
<reference evidence="4" key="1">
    <citation type="submission" date="2021-05" db="EMBL/GenBank/DDBJ databases">
        <title>The genome of the haptophyte Pavlova lutheri (Diacronema luteri, Pavlovales) - a model for lipid biosynthesis in eukaryotic algae.</title>
        <authorList>
            <person name="Hulatt C.J."/>
            <person name="Posewitz M.C."/>
        </authorList>
    </citation>
    <scope>NUCLEOTIDE SEQUENCE</scope>
    <source>
        <strain evidence="4">NIVA-4/92</strain>
    </source>
</reference>